<sequence>MHTILLHESINLHYPSNINDESEKLLQPIFDYVEEPLVSLEEEYKPLINTVPHVSSYIWVEKQNSIDPADSLIQDELRYSSYTYFNQIKLAQWFLYLKLFFIHFIKARQCYSKKDFISDIDLNIYKQPWYEKKRWYFGAIFAVWIIAMIILLLVILTIRHIDET</sequence>
<evidence type="ECO:0000313" key="2">
    <source>
        <dbReference type="EMBL" id="CAF1434400.1"/>
    </source>
</evidence>
<feature type="transmembrane region" description="Helical" evidence="1">
    <location>
        <begin position="135"/>
        <end position="158"/>
    </location>
</feature>
<evidence type="ECO:0000313" key="4">
    <source>
        <dbReference type="Proteomes" id="UP000663860"/>
    </source>
</evidence>
<reference evidence="2" key="1">
    <citation type="submission" date="2021-02" db="EMBL/GenBank/DDBJ databases">
        <authorList>
            <person name="Nowell W R."/>
        </authorList>
    </citation>
    <scope>NUCLEOTIDE SEQUENCE</scope>
</reference>
<evidence type="ECO:0000313" key="3">
    <source>
        <dbReference type="EMBL" id="CAF3852152.1"/>
    </source>
</evidence>
<evidence type="ECO:0000256" key="1">
    <source>
        <dbReference type="SAM" id="Phobius"/>
    </source>
</evidence>
<organism evidence="2 4">
    <name type="scientific">Adineta steineri</name>
    <dbReference type="NCBI Taxonomy" id="433720"/>
    <lineage>
        <taxon>Eukaryota</taxon>
        <taxon>Metazoa</taxon>
        <taxon>Spiralia</taxon>
        <taxon>Gnathifera</taxon>
        <taxon>Rotifera</taxon>
        <taxon>Eurotatoria</taxon>
        <taxon>Bdelloidea</taxon>
        <taxon>Adinetida</taxon>
        <taxon>Adinetidae</taxon>
        <taxon>Adineta</taxon>
    </lineage>
</organism>
<protein>
    <submittedName>
        <fullName evidence="2">Uncharacterized protein</fullName>
    </submittedName>
</protein>
<comment type="caution">
    <text evidence="2">The sequence shown here is derived from an EMBL/GenBank/DDBJ whole genome shotgun (WGS) entry which is preliminary data.</text>
</comment>
<accession>A0A815NKE5</accession>
<keyword evidence="1" id="KW-1133">Transmembrane helix</keyword>
<dbReference type="EMBL" id="CAJNOE010001571">
    <property type="protein sequence ID" value="CAF1434400.1"/>
    <property type="molecule type" value="Genomic_DNA"/>
</dbReference>
<proteinExistence type="predicted"/>
<dbReference type="EMBL" id="CAJOBB010001403">
    <property type="protein sequence ID" value="CAF3852152.1"/>
    <property type="molecule type" value="Genomic_DNA"/>
</dbReference>
<dbReference type="AlphaFoldDB" id="A0A815NKE5"/>
<keyword evidence="1" id="KW-0812">Transmembrane</keyword>
<dbReference type="Proteomes" id="UP000663860">
    <property type="component" value="Unassembled WGS sequence"/>
</dbReference>
<name>A0A815NKE5_9BILA</name>
<gene>
    <name evidence="2" type="ORF">IZO911_LOCUS41423</name>
    <name evidence="3" type="ORF">KXQ929_LOCUS20162</name>
</gene>
<dbReference type="Proteomes" id="UP000663868">
    <property type="component" value="Unassembled WGS sequence"/>
</dbReference>
<keyword evidence="1" id="KW-0472">Membrane</keyword>